<reference evidence="2 3" key="1">
    <citation type="submission" date="2018-06" db="EMBL/GenBank/DDBJ databases">
        <title>Genomic Encyclopedia of Type Strains, Phase III (KMG-III): the genomes of soil and plant-associated and newly described type strains.</title>
        <authorList>
            <person name="Whitman W."/>
        </authorList>
    </citation>
    <scope>NUCLEOTIDE SEQUENCE [LARGE SCALE GENOMIC DNA]</scope>
    <source>
        <strain evidence="2 3">CGMCC 4.7090</strain>
    </source>
</reference>
<evidence type="ECO:0000313" key="3">
    <source>
        <dbReference type="Proteomes" id="UP000249341"/>
    </source>
</evidence>
<dbReference type="EMBL" id="QLMJ01000001">
    <property type="protein sequence ID" value="RAK42998.1"/>
    <property type="molecule type" value="Genomic_DNA"/>
</dbReference>
<comment type="caution">
    <text evidence="2">The sequence shown here is derived from an EMBL/GenBank/DDBJ whole genome shotgun (WGS) entry which is preliminary data.</text>
</comment>
<name>A0A327ZQ80_9ACTN</name>
<gene>
    <name evidence="2" type="ORF">B0I29_101128</name>
</gene>
<dbReference type="GO" id="GO:0008233">
    <property type="term" value="F:peptidase activity"/>
    <property type="evidence" value="ECO:0007669"/>
    <property type="project" value="InterPro"/>
</dbReference>
<dbReference type="AlphaFoldDB" id="A0A327ZQ80"/>
<dbReference type="Proteomes" id="UP000249341">
    <property type="component" value="Unassembled WGS sequence"/>
</dbReference>
<feature type="transmembrane region" description="Helical" evidence="1">
    <location>
        <begin position="219"/>
        <end position="238"/>
    </location>
</feature>
<accession>A0A327ZQ80</accession>
<feature type="transmembrane region" description="Helical" evidence="1">
    <location>
        <begin position="274"/>
        <end position="300"/>
    </location>
</feature>
<keyword evidence="1" id="KW-1133">Transmembrane helix</keyword>
<dbReference type="InterPro" id="IPR026898">
    <property type="entry name" value="PrsW"/>
</dbReference>
<proteinExistence type="predicted"/>
<organism evidence="2 3">
    <name type="scientific">Actinoplanes lutulentus</name>
    <dbReference type="NCBI Taxonomy" id="1287878"/>
    <lineage>
        <taxon>Bacteria</taxon>
        <taxon>Bacillati</taxon>
        <taxon>Actinomycetota</taxon>
        <taxon>Actinomycetes</taxon>
        <taxon>Micromonosporales</taxon>
        <taxon>Micromonosporaceae</taxon>
        <taxon>Actinoplanes</taxon>
    </lineage>
</organism>
<dbReference type="PANTHER" id="PTHR36844">
    <property type="entry name" value="PROTEASE PRSW"/>
    <property type="match status" value="1"/>
</dbReference>
<keyword evidence="3" id="KW-1185">Reference proteome</keyword>
<evidence type="ECO:0000313" key="2">
    <source>
        <dbReference type="EMBL" id="RAK42998.1"/>
    </source>
</evidence>
<dbReference type="OrthoDB" id="9785431at2"/>
<feature type="transmembrane region" description="Helical" evidence="1">
    <location>
        <begin position="34"/>
        <end position="54"/>
    </location>
</feature>
<keyword evidence="1" id="KW-0472">Membrane</keyword>
<evidence type="ECO:0000256" key="1">
    <source>
        <dbReference type="SAM" id="Phobius"/>
    </source>
</evidence>
<feature type="transmembrane region" description="Helical" evidence="1">
    <location>
        <begin position="60"/>
        <end position="84"/>
    </location>
</feature>
<protein>
    <submittedName>
        <fullName evidence="2">RsiW-degrading membrane proteinase PrsW (M82 family)</fullName>
    </submittedName>
</protein>
<keyword evidence="1" id="KW-0812">Transmembrane</keyword>
<sequence>MTTIERTGAEQARSAAIEASGWGQPFRLIQLRNAGFWVFVVGMLLGVVHLLAFYEPGLSSYAVGLGVGALAFLPYTIAWLLLLSYHNRYTSLPPKLLLVAFLWGAIPATYWIALQVNTAVLSIYGKLFGHAWTRDWAPGFTAPITEELAKATALILLIGLAPKLVRSPYDGLMIGAFAGLGLQVSEDLLYVFNAASNGFGAGQVGAALQIVASRAGAGLVQHVLFSAIFCAGLMWLIGRGEGKHRVRGLLLILGAMALHNGWDNTAAYGERLAGTAGFFLVMVILFVAGLVLLTITFRLAAPQEQAWLRAILAPEAERGLLTEAEVDAAAAGYRKRRAYRKAIHGHRERKTAKHVLEAANDLAQELARSVGRDTEAVEHARAEIERLRNG</sequence>
<feature type="transmembrane region" description="Helical" evidence="1">
    <location>
        <begin position="96"/>
        <end position="114"/>
    </location>
</feature>
<dbReference type="Pfam" id="PF13367">
    <property type="entry name" value="PrsW-protease"/>
    <property type="match status" value="1"/>
</dbReference>
<feature type="transmembrane region" description="Helical" evidence="1">
    <location>
        <begin position="245"/>
        <end position="262"/>
    </location>
</feature>
<dbReference type="PANTHER" id="PTHR36844:SF1">
    <property type="entry name" value="PROTEASE PRSW"/>
    <property type="match status" value="1"/>
</dbReference>
<dbReference type="RefSeq" id="WP_111646819.1">
    <property type="nucleotide sequence ID" value="NZ_JACHWI010000001.1"/>
</dbReference>